<dbReference type="EMBL" id="JAZHPZ010000004">
    <property type="protein sequence ID" value="MEF2966127.1"/>
    <property type="molecule type" value="Genomic_DNA"/>
</dbReference>
<evidence type="ECO:0000313" key="4">
    <source>
        <dbReference type="Proteomes" id="UP001306950"/>
    </source>
</evidence>
<dbReference type="PANTHER" id="PTHR43708:SF8">
    <property type="entry name" value="OXIDOREDUCTASE"/>
    <property type="match status" value="1"/>
</dbReference>
<dbReference type="Gene3D" id="3.40.50.720">
    <property type="entry name" value="NAD(P)-binding Rossmann-like Domain"/>
    <property type="match status" value="1"/>
</dbReference>
<organism evidence="3 4">
    <name type="scientific">Paenibacillus haidiansis</name>
    <dbReference type="NCBI Taxonomy" id="1574488"/>
    <lineage>
        <taxon>Bacteria</taxon>
        <taxon>Bacillati</taxon>
        <taxon>Bacillota</taxon>
        <taxon>Bacilli</taxon>
        <taxon>Bacillales</taxon>
        <taxon>Paenibacillaceae</taxon>
        <taxon>Paenibacillus</taxon>
    </lineage>
</organism>
<accession>A0ABU7VQR9</accession>
<dbReference type="Proteomes" id="UP001306950">
    <property type="component" value="Unassembled WGS sequence"/>
</dbReference>
<dbReference type="InterPro" id="IPR055170">
    <property type="entry name" value="GFO_IDH_MocA-like_dom"/>
</dbReference>
<evidence type="ECO:0000259" key="2">
    <source>
        <dbReference type="Pfam" id="PF22725"/>
    </source>
</evidence>
<evidence type="ECO:0000313" key="3">
    <source>
        <dbReference type="EMBL" id="MEF2966127.1"/>
    </source>
</evidence>
<dbReference type="Gene3D" id="3.30.360.10">
    <property type="entry name" value="Dihydrodipicolinate Reductase, domain 2"/>
    <property type="match status" value="1"/>
</dbReference>
<dbReference type="SUPFAM" id="SSF55347">
    <property type="entry name" value="Glyceraldehyde-3-phosphate dehydrogenase-like, C-terminal domain"/>
    <property type="match status" value="1"/>
</dbReference>
<comment type="caution">
    <text evidence="3">The sequence shown here is derived from an EMBL/GenBank/DDBJ whole genome shotgun (WGS) entry which is preliminary data.</text>
</comment>
<dbReference type="RefSeq" id="WP_331846362.1">
    <property type="nucleotide sequence ID" value="NZ_JAZHPZ010000004.1"/>
</dbReference>
<name>A0ABU7VQR9_9BACL</name>
<dbReference type="PANTHER" id="PTHR43708">
    <property type="entry name" value="CONSERVED EXPRESSED OXIDOREDUCTASE (EUROFUNG)"/>
    <property type="match status" value="1"/>
</dbReference>
<feature type="domain" description="Gfo/Idh/MocA-like oxidoreductase N-terminal" evidence="1">
    <location>
        <begin position="6"/>
        <end position="123"/>
    </location>
</feature>
<dbReference type="Pfam" id="PF22725">
    <property type="entry name" value="GFO_IDH_MocA_C3"/>
    <property type="match status" value="1"/>
</dbReference>
<reference evidence="3 4" key="1">
    <citation type="submission" date="2024-02" db="EMBL/GenBank/DDBJ databases">
        <title>A nitrogen-fixing paenibacillus bacterium.</title>
        <authorList>
            <person name="Zhang W.L."/>
            <person name="Chen S.F."/>
        </authorList>
    </citation>
    <scope>NUCLEOTIDE SEQUENCE [LARGE SCALE GENOMIC DNA]</scope>
    <source>
        <strain evidence="3 4">M1</strain>
    </source>
</reference>
<dbReference type="InterPro" id="IPR000683">
    <property type="entry name" value="Gfo/Idh/MocA-like_OxRdtase_N"/>
</dbReference>
<proteinExistence type="predicted"/>
<dbReference type="InterPro" id="IPR051317">
    <property type="entry name" value="Gfo/Idh/MocA_oxidoreduct"/>
</dbReference>
<protein>
    <submittedName>
        <fullName evidence="3">Gfo/Idh/MocA family oxidoreductase</fullName>
    </submittedName>
</protein>
<evidence type="ECO:0000259" key="1">
    <source>
        <dbReference type="Pfam" id="PF01408"/>
    </source>
</evidence>
<gene>
    <name evidence="3" type="ORF">V3851_09825</name>
</gene>
<sequence length="343" mass="37789">MTEPIIQFGIVGFGRIVELIHMPTLKRLGGIKAAGVYDITAQRRDLAVKRGLEAFAELDGLLSSPIDAVLIATPHQSHFELAKQCLQSGKHVILEKPVTLTYAEAVQLQKVASDCGRAVTVFHNRRFDRDYQLVKQVIEEGELGPLLFIDRRHHSFGSGASFGVKSFHPDWRNEADYGGGALLDWGVHLIDQLLRLEIGKFAEIDAALHNLRWRQGDAEDYVRASIKTDRDILLSFEINFGSHAASPLWVVGGENGTLEIDTDKEAVLHIKGKPAQSIELTPSLYDGAQTIYESFVKHLTEGAPLAITMDEAVETMAVADAIRISAERRQGVRYGDLVLGATS</sequence>
<dbReference type="InterPro" id="IPR036291">
    <property type="entry name" value="NAD(P)-bd_dom_sf"/>
</dbReference>
<keyword evidence="4" id="KW-1185">Reference proteome</keyword>
<dbReference type="SUPFAM" id="SSF51735">
    <property type="entry name" value="NAD(P)-binding Rossmann-fold domains"/>
    <property type="match status" value="1"/>
</dbReference>
<dbReference type="Pfam" id="PF01408">
    <property type="entry name" value="GFO_IDH_MocA"/>
    <property type="match status" value="1"/>
</dbReference>
<feature type="domain" description="GFO/IDH/MocA-like oxidoreductase" evidence="2">
    <location>
        <begin position="131"/>
        <end position="259"/>
    </location>
</feature>